<dbReference type="InterPro" id="IPR001482">
    <property type="entry name" value="T2SS/T4SS_dom"/>
</dbReference>
<dbReference type="Gene3D" id="3.40.50.300">
    <property type="entry name" value="P-loop containing nucleotide triphosphate hydrolases"/>
    <property type="match status" value="1"/>
</dbReference>
<keyword evidence="3" id="KW-0067">ATP-binding</keyword>
<proteinExistence type="inferred from homology"/>
<dbReference type="OrthoDB" id="9805147at2"/>
<evidence type="ECO:0000256" key="1">
    <source>
        <dbReference type="ARBA" id="ARBA00006611"/>
    </source>
</evidence>
<dbReference type="CDD" id="cd01129">
    <property type="entry name" value="PulE-GspE-like"/>
    <property type="match status" value="1"/>
</dbReference>
<dbReference type="PANTHER" id="PTHR30258">
    <property type="entry name" value="TYPE II SECRETION SYSTEM PROTEIN GSPE-RELATED"/>
    <property type="match status" value="1"/>
</dbReference>
<accession>A0A3D8J2V5</accession>
<dbReference type="GO" id="GO:0005886">
    <property type="term" value="C:plasma membrane"/>
    <property type="evidence" value="ECO:0007669"/>
    <property type="project" value="TreeGrafter"/>
</dbReference>
<evidence type="ECO:0000313" key="6">
    <source>
        <dbReference type="Proteomes" id="UP000257045"/>
    </source>
</evidence>
<protein>
    <submittedName>
        <fullName evidence="5">Type II/IV secretion system protein</fullName>
    </submittedName>
</protein>
<evidence type="ECO:0000313" key="5">
    <source>
        <dbReference type="EMBL" id="RDU71872.1"/>
    </source>
</evidence>
<evidence type="ECO:0000256" key="2">
    <source>
        <dbReference type="ARBA" id="ARBA00022741"/>
    </source>
</evidence>
<gene>
    <name evidence="5" type="ORF">CQA58_02175</name>
</gene>
<name>A0A3D8J2V5_9HELI</name>
<keyword evidence="2" id="KW-0547">Nucleotide-binding</keyword>
<dbReference type="AlphaFoldDB" id="A0A3D8J2V5"/>
<dbReference type="Pfam" id="PF00437">
    <property type="entry name" value="T2SSE"/>
    <property type="match status" value="1"/>
</dbReference>
<dbReference type="SUPFAM" id="SSF52540">
    <property type="entry name" value="P-loop containing nucleoside triphosphate hydrolases"/>
    <property type="match status" value="1"/>
</dbReference>
<organism evidence="5 6">
    <name type="scientific">Helicobacter brantae</name>
    <dbReference type="NCBI Taxonomy" id="375927"/>
    <lineage>
        <taxon>Bacteria</taxon>
        <taxon>Pseudomonadati</taxon>
        <taxon>Campylobacterota</taxon>
        <taxon>Epsilonproteobacteria</taxon>
        <taxon>Campylobacterales</taxon>
        <taxon>Helicobacteraceae</taxon>
        <taxon>Helicobacter</taxon>
    </lineage>
</organism>
<evidence type="ECO:0000256" key="3">
    <source>
        <dbReference type="ARBA" id="ARBA00022840"/>
    </source>
</evidence>
<keyword evidence="6" id="KW-1185">Reference proteome</keyword>
<feature type="domain" description="Bacterial type II secretion system protein E" evidence="4">
    <location>
        <begin position="296"/>
        <end position="310"/>
    </location>
</feature>
<dbReference type="SMART" id="SM00382">
    <property type="entry name" value="AAA"/>
    <property type="match status" value="1"/>
</dbReference>
<dbReference type="PANTHER" id="PTHR30258:SF3">
    <property type="entry name" value="SLL1921 PROTEIN"/>
    <property type="match status" value="1"/>
</dbReference>
<dbReference type="Gene3D" id="3.30.450.90">
    <property type="match status" value="1"/>
</dbReference>
<dbReference type="EMBL" id="NXLV01000002">
    <property type="protein sequence ID" value="RDU71872.1"/>
    <property type="molecule type" value="Genomic_DNA"/>
</dbReference>
<dbReference type="GO" id="GO:0016887">
    <property type="term" value="F:ATP hydrolysis activity"/>
    <property type="evidence" value="ECO:0007669"/>
    <property type="project" value="TreeGrafter"/>
</dbReference>
<sequence>MQKKRSLKISIKEKAMPTHPLPLEVCQRLQTLISPTNPHLIYTANPTNLPIFKDLLCSKEDFEIEKISQESFEIIIKQALFQEQISTISEQISQDEDLAIQKLLDFILKESVERGASDIHMQSQEERAEVRVRIDGDLQEFCTLPLEVFSLLSSYIKLECLLDIHQKRKPQDGKFLRVFNSLSFDFRISCIPTTKGECIVIRILYKEIKNLSFQELGFDQDLNPYLSIPFGLIFVTGPTGSGKSTTLYSMLHSLKNTHKKIITLEDPVEYDVAELTQVSINEGYGFGFKEALRSLLRQDPDIIMVGEIRDEETLSLAIRSSLTGHLVLSTLHTNDALSSIERLLDMNAKPYLIASILHLIISQRLISRLCPHCKEAITLSSSTLKLIPPKFHQSTFYEAKGCIHCYFKGYKGRVLIHEILPLNQELKALIRQNAPKEEILKHLNAQGFISIFENALLKASKGLISLSEVLRHNMHT</sequence>
<evidence type="ECO:0000259" key="4">
    <source>
        <dbReference type="PROSITE" id="PS00662"/>
    </source>
</evidence>
<dbReference type="Proteomes" id="UP000257045">
    <property type="component" value="Unassembled WGS sequence"/>
</dbReference>
<dbReference type="InterPro" id="IPR027417">
    <property type="entry name" value="P-loop_NTPase"/>
</dbReference>
<comment type="caution">
    <text evidence="5">The sequence shown here is derived from an EMBL/GenBank/DDBJ whole genome shotgun (WGS) entry which is preliminary data.</text>
</comment>
<dbReference type="PROSITE" id="PS00662">
    <property type="entry name" value="T2SP_E"/>
    <property type="match status" value="1"/>
</dbReference>
<comment type="similarity">
    <text evidence="1">Belongs to the GSP E family.</text>
</comment>
<dbReference type="GO" id="GO:0005524">
    <property type="term" value="F:ATP binding"/>
    <property type="evidence" value="ECO:0007669"/>
    <property type="project" value="UniProtKB-KW"/>
</dbReference>
<reference evidence="5 6" key="1">
    <citation type="submission" date="2018-04" db="EMBL/GenBank/DDBJ databases">
        <title>Novel Campyloabacter and Helicobacter Species and Strains.</title>
        <authorList>
            <person name="Mannion A.J."/>
            <person name="Shen Z."/>
            <person name="Fox J.G."/>
        </authorList>
    </citation>
    <scope>NUCLEOTIDE SEQUENCE [LARGE SCALE GENOMIC DNA]</scope>
    <source>
        <strain evidence="5 6">MIT 04-9366</strain>
    </source>
</reference>
<dbReference type="InterPro" id="IPR003593">
    <property type="entry name" value="AAA+_ATPase"/>
</dbReference>